<feature type="domain" description="OAR" evidence="11">
    <location>
        <begin position="352"/>
        <end position="365"/>
    </location>
</feature>
<dbReference type="PANTHER" id="PTHR46255:SF3">
    <property type="entry name" value="HOMEOBOX DOMAIN-CONTAINING PROTEIN"/>
    <property type="match status" value="1"/>
</dbReference>
<dbReference type="PROSITE" id="PS50071">
    <property type="entry name" value="HOMEOBOX_2"/>
    <property type="match status" value="1"/>
</dbReference>
<proteinExistence type="inferred from homology"/>
<protein>
    <recommendedName>
        <fullName evidence="7">Homeobox protein unc-4</fullName>
    </recommendedName>
</protein>
<dbReference type="CDD" id="cd00086">
    <property type="entry name" value="homeodomain"/>
    <property type="match status" value="1"/>
</dbReference>
<dbReference type="GO" id="GO:0000981">
    <property type="term" value="F:DNA-binding transcription factor activity, RNA polymerase II-specific"/>
    <property type="evidence" value="ECO:0007669"/>
    <property type="project" value="InterPro"/>
</dbReference>
<organism evidence="12 13">
    <name type="scientific">Drosophila lebanonensis</name>
    <name type="common">Fruit fly</name>
    <name type="synonym">Scaptodrosophila lebanonensis</name>
    <dbReference type="NCBI Taxonomy" id="7225"/>
    <lineage>
        <taxon>Eukaryota</taxon>
        <taxon>Metazoa</taxon>
        <taxon>Ecdysozoa</taxon>
        <taxon>Arthropoda</taxon>
        <taxon>Hexapoda</taxon>
        <taxon>Insecta</taxon>
        <taxon>Pterygota</taxon>
        <taxon>Neoptera</taxon>
        <taxon>Endopterygota</taxon>
        <taxon>Diptera</taxon>
        <taxon>Brachycera</taxon>
        <taxon>Muscomorpha</taxon>
        <taxon>Ephydroidea</taxon>
        <taxon>Drosophilidae</taxon>
        <taxon>Scaptodrosophila</taxon>
    </lineage>
</organism>
<evidence type="ECO:0000256" key="3">
    <source>
        <dbReference type="ARBA" id="ARBA00023125"/>
    </source>
</evidence>
<sequence>MNTMNVAITNNTNLSDNSIDNCVNGDESLDIDITDSVSENKNKEVPVPTAIALIKARPTLQSVNVKDPSEANNTNKSAVKPKNWLISDLSGETIQEDSDSIHLNSVTDNECSGGSNSPIPTPITPEKCASPDVAVLTSITDNFNRIDSSAPSNKQRRSRTNFTLEQLNELERLFDETHYPDAFMREELSQRLGLSEARVQVWFQNRRAKCRKHENQMHKGILLSTQSPPVSAPLEPCRVAPYLNISTIRSKTSSALPTTRIVSSMQSAANASKGSTMVSTPSGLPASAAAAAQHFSVAAAAAFSAFDPAIISAAAHQYASAISNGAAPTGLFPLPQYPINLAAFAAAHSKSSSIADLRMKAKKHTESLGLQTDTVL</sequence>
<dbReference type="PROSITE" id="PS50803">
    <property type="entry name" value="OAR"/>
    <property type="match status" value="1"/>
</dbReference>
<dbReference type="Pfam" id="PF00046">
    <property type="entry name" value="Homeodomain"/>
    <property type="match status" value="1"/>
</dbReference>
<dbReference type="PROSITE" id="PS00027">
    <property type="entry name" value="HOMEOBOX_1"/>
    <property type="match status" value="1"/>
</dbReference>
<dbReference type="InterPro" id="IPR009057">
    <property type="entry name" value="Homeodomain-like_sf"/>
</dbReference>
<reference evidence="13" key="1">
    <citation type="submission" date="2025-08" db="UniProtKB">
        <authorList>
            <consortium name="RefSeq"/>
        </authorList>
    </citation>
    <scope>IDENTIFICATION</scope>
    <source>
        <strain evidence="13">11010-0011.00</strain>
        <tissue evidence="13">Whole body</tissue>
    </source>
</reference>
<name>A0A6J2U5Z8_DROLE</name>
<evidence type="ECO:0000256" key="9">
    <source>
        <dbReference type="RuleBase" id="RU000682"/>
    </source>
</evidence>
<evidence type="ECO:0000256" key="2">
    <source>
        <dbReference type="ARBA" id="ARBA00022473"/>
    </source>
</evidence>
<dbReference type="RefSeq" id="XP_030383986.1">
    <property type="nucleotide sequence ID" value="XM_030528126.1"/>
</dbReference>
<dbReference type="InterPro" id="IPR017970">
    <property type="entry name" value="Homeobox_CS"/>
</dbReference>
<dbReference type="Gene3D" id="1.10.10.60">
    <property type="entry name" value="Homeodomain-like"/>
    <property type="match status" value="1"/>
</dbReference>
<dbReference type="SUPFAM" id="SSF46689">
    <property type="entry name" value="Homeodomain-like"/>
    <property type="match status" value="1"/>
</dbReference>
<dbReference type="GO" id="GO:1990837">
    <property type="term" value="F:sequence-specific double-stranded DNA binding"/>
    <property type="evidence" value="ECO:0007669"/>
    <property type="project" value="TreeGrafter"/>
</dbReference>
<evidence type="ECO:0000259" key="11">
    <source>
        <dbReference type="PROSITE" id="PS50803"/>
    </source>
</evidence>
<feature type="domain" description="Homeobox" evidence="10">
    <location>
        <begin position="153"/>
        <end position="213"/>
    </location>
</feature>
<dbReference type="OrthoDB" id="6159439at2759"/>
<dbReference type="InterPro" id="IPR003654">
    <property type="entry name" value="OAR_dom"/>
</dbReference>
<feature type="DNA-binding region" description="Homeobox" evidence="8">
    <location>
        <begin position="155"/>
        <end position="214"/>
    </location>
</feature>
<evidence type="ECO:0000256" key="1">
    <source>
        <dbReference type="ARBA" id="ARBA00004123"/>
    </source>
</evidence>
<dbReference type="AlphaFoldDB" id="A0A6J2U5Z8"/>
<evidence type="ECO:0000256" key="5">
    <source>
        <dbReference type="ARBA" id="ARBA00023242"/>
    </source>
</evidence>
<evidence type="ECO:0000259" key="10">
    <source>
        <dbReference type="PROSITE" id="PS50071"/>
    </source>
</evidence>
<comment type="subcellular location">
    <subcellularLocation>
        <location evidence="1 8 9">Nucleus</location>
    </subcellularLocation>
</comment>
<dbReference type="InterPro" id="IPR052631">
    <property type="entry name" value="Paired_homeobox_Bicoid"/>
</dbReference>
<keyword evidence="12" id="KW-1185">Reference proteome</keyword>
<dbReference type="PANTHER" id="PTHR46255">
    <property type="entry name" value="SHORT STATURE HOMEOBOX"/>
    <property type="match status" value="1"/>
</dbReference>
<keyword evidence="2" id="KW-0217">Developmental protein</keyword>
<dbReference type="SMART" id="SM00389">
    <property type="entry name" value="HOX"/>
    <property type="match status" value="1"/>
</dbReference>
<evidence type="ECO:0000313" key="13">
    <source>
        <dbReference type="RefSeq" id="XP_030383986.1"/>
    </source>
</evidence>
<accession>A0A6J2U5Z8</accession>
<evidence type="ECO:0000256" key="4">
    <source>
        <dbReference type="ARBA" id="ARBA00023155"/>
    </source>
</evidence>
<keyword evidence="5 8" id="KW-0539">Nucleus</keyword>
<dbReference type="InterPro" id="IPR001356">
    <property type="entry name" value="HD"/>
</dbReference>
<dbReference type="GO" id="GO:0005634">
    <property type="term" value="C:nucleus"/>
    <property type="evidence" value="ECO:0007669"/>
    <property type="project" value="UniProtKB-SubCell"/>
</dbReference>
<dbReference type="InterPro" id="IPR000047">
    <property type="entry name" value="HTH_motif"/>
</dbReference>
<dbReference type="Pfam" id="PF03826">
    <property type="entry name" value="OAR"/>
    <property type="match status" value="1"/>
</dbReference>
<evidence type="ECO:0000313" key="12">
    <source>
        <dbReference type="Proteomes" id="UP000504634"/>
    </source>
</evidence>
<comment type="similarity">
    <text evidence="6">Belongs to the paired homeobox family. Unc-4 subfamily.</text>
</comment>
<keyword evidence="3 8" id="KW-0238">DNA-binding</keyword>
<evidence type="ECO:0000256" key="6">
    <source>
        <dbReference type="ARBA" id="ARBA00038351"/>
    </source>
</evidence>
<dbReference type="GeneID" id="115631403"/>
<keyword evidence="4 8" id="KW-0371">Homeobox</keyword>
<evidence type="ECO:0000256" key="8">
    <source>
        <dbReference type="PROSITE-ProRule" id="PRU00108"/>
    </source>
</evidence>
<evidence type="ECO:0000256" key="7">
    <source>
        <dbReference type="ARBA" id="ARBA00069290"/>
    </source>
</evidence>
<dbReference type="FunFam" id="1.10.10.60:FF:000057">
    <property type="entry name" value="Short stature homeobox 2"/>
    <property type="match status" value="1"/>
</dbReference>
<dbReference type="Proteomes" id="UP000504634">
    <property type="component" value="Unplaced"/>
</dbReference>
<dbReference type="PRINTS" id="PR00031">
    <property type="entry name" value="HTHREPRESSR"/>
</dbReference>
<gene>
    <name evidence="13" type="primary">LOC115631403</name>
</gene>